<keyword evidence="3 6" id="KW-1133">Transmembrane helix</keyword>
<feature type="transmembrane region" description="Helical" evidence="6">
    <location>
        <begin position="60"/>
        <end position="77"/>
    </location>
</feature>
<feature type="transmembrane region" description="Helical" evidence="6">
    <location>
        <begin position="20"/>
        <end position="40"/>
    </location>
</feature>
<dbReference type="EMBL" id="CP047156">
    <property type="protein sequence ID" value="QHC00167.1"/>
    <property type="molecule type" value="Genomic_DNA"/>
</dbReference>
<accession>A0A7L4YNP3</accession>
<dbReference type="InterPro" id="IPR011701">
    <property type="entry name" value="MFS"/>
</dbReference>
<dbReference type="PANTHER" id="PTHR42718:SF35">
    <property type="entry name" value="BLL0718 PROTEIN"/>
    <property type="match status" value="1"/>
</dbReference>
<dbReference type="InterPro" id="IPR020846">
    <property type="entry name" value="MFS_dom"/>
</dbReference>
<dbReference type="KEGG" id="eke:EK0264_07685"/>
<organism evidence="8 9">
    <name type="scientific">Epidermidibacterium keratini</name>
    <dbReference type="NCBI Taxonomy" id="1891644"/>
    <lineage>
        <taxon>Bacteria</taxon>
        <taxon>Bacillati</taxon>
        <taxon>Actinomycetota</taxon>
        <taxon>Actinomycetes</taxon>
        <taxon>Sporichthyales</taxon>
        <taxon>Sporichthyaceae</taxon>
        <taxon>Epidermidibacterium</taxon>
    </lineage>
</organism>
<evidence type="ECO:0000256" key="3">
    <source>
        <dbReference type="ARBA" id="ARBA00022989"/>
    </source>
</evidence>
<evidence type="ECO:0000256" key="6">
    <source>
        <dbReference type="SAM" id="Phobius"/>
    </source>
</evidence>
<gene>
    <name evidence="8" type="ORF">EK0264_07685</name>
</gene>
<dbReference type="SUPFAM" id="SSF103473">
    <property type="entry name" value="MFS general substrate transporter"/>
    <property type="match status" value="1"/>
</dbReference>
<evidence type="ECO:0000256" key="2">
    <source>
        <dbReference type="ARBA" id="ARBA00022692"/>
    </source>
</evidence>
<feature type="transmembrane region" description="Helical" evidence="6">
    <location>
        <begin position="237"/>
        <end position="255"/>
    </location>
</feature>
<dbReference type="AlphaFoldDB" id="A0A7L4YNP3"/>
<dbReference type="Gene3D" id="1.20.1250.20">
    <property type="entry name" value="MFS general substrate transporter like domains"/>
    <property type="match status" value="1"/>
</dbReference>
<feature type="transmembrane region" description="Helical" evidence="6">
    <location>
        <begin position="89"/>
        <end position="110"/>
    </location>
</feature>
<evidence type="ECO:0000256" key="4">
    <source>
        <dbReference type="ARBA" id="ARBA00023136"/>
    </source>
</evidence>
<dbReference type="PANTHER" id="PTHR42718">
    <property type="entry name" value="MAJOR FACILITATOR SUPERFAMILY MULTIDRUG TRANSPORTER MFSC"/>
    <property type="match status" value="1"/>
</dbReference>
<reference evidence="8 9" key="1">
    <citation type="journal article" date="2018" name="Int. J. Syst. Evol. Microbiol.">
        <title>Epidermidibacterium keratini gen. nov., sp. nov., a member of the family Sporichthyaceae, isolated from keratin epidermis.</title>
        <authorList>
            <person name="Lee D.G."/>
            <person name="Trujillo M.E."/>
            <person name="Kang S."/>
            <person name="Nam J.J."/>
            <person name="Kim Y.J."/>
        </authorList>
    </citation>
    <scope>NUCLEOTIDE SEQUENCE [LARGE SCALE GENOMIC DNA]</scope>
    <source>
        <strain evidence="8 9">EPI-7</strain>
    </source>
</reference>
<feature type="transmembrane region" description="Helical" evidence="6">
    <location>
        <begin position="370"/>
        <end position="393"/>
    </location>
</feature>
<dbReference type="OrthoDB" id="4484751at2"/>
<dbReference type="GO" id="GO:0022857">
    <property type="term" value="F:transmembrane transporter activity"/>
    <property type="evidence" value="ECO:0007669"/>
    <property type="project" value="InterPro"/>
</dbReference>
<feature type="region of interest" description="Disordered" evidence="5">
    <location>
        <begin position="515"/>
        <end position="534"/>
    </location>
</feature>
<sequence>MLTIEDAAHPTTATRPIRPAVVVGILALTGLTVSIMQTLVVPLLPHLPQILNAPPDDATWVLTITLMLGAVCTPITGRLGDMYGKKRMMLISLAMMVVGSVICALSSSLLPMLVGRGFQGAALGSIALGISLMRDILPADRLGKAIALMSATLGIGGAIGLPVSAVVAEHASWHWLFVGSATFGAVAIVAIAVLIPESPIHTGGHFDVRGSLLLSGALVSLLFALTKANSWGWVNPQILAIFGVSALCAVSFVAVERRTKQPLVDIEVSRRRPVLFTNLASVLVGFGMYTVNLVVTQLLQAPRAVGGFEQSMVVAGLCSAPMGFMMMVGSPLAARIIAQHGPRFSLRLGTLVIATGFTVGVFMVQQVWEAMIVALLTGAGIALSYAAMPTLIMRSVPTTQTAVANSVNTLSRSVGSSLASAIHGSILAATLAGVTQSFGPLNAFQFSFVLAIVACLLAFVLVSLIPASTAGPARVSDAQALANIEGVDDESQRPQPRRAGLQRLVRRPGLVVRRTLRTARRRPATRRPRHRATR</sequence>
<dbReference type="PROSITE" id="PS50850">
    <property type="entry name" value="MFS"/>
    <property type="match status" value="1"/>
</dbReference>
<keyword evidence="9" id="KW-1185">Reference proteome</keyword>
<dbReference type="Proteomes" id="UP000463857">
    <property type="component" value="Chromosome"/>
</dbReference>
<comment type="subcellular location">
    <subcellularLocation>
        <location evidence="1">Cell membrane</location>
        <topology evidence="1">Multi-pass membrane protein</topology>
    </subcellularLocation>
</comment>
<feature type="transmembrane region" description="Helical" evidence="6">
    <location>
        <begin position="173"/>
        <end position="194"/>
    </location>
</feature>
<feature type="transmembrane region" description="Helical" evidence="6">
    <location>
        <begin position="275"/>
        <end position="299"/>
    </location>
</feature>
<keyword evidence="4 6" id="KW-0472">Membrane</keyword>
<evidence type="ECO:0000256" key="5">
    <source>
        <dbReference type="SAM" id="MobiDB-lite"/>
    </source>
</evidence>
<evidence type="ECO:0000256" key="1">
    <source>
        <dbReference type="ARBA" id="ARBA00004651"/>
    </source>
</evidence>
<evidence type="ECO:0000313" key="9">
    <source>
        <dbReference type="Proteomes" id="UP000463857"/>
    </source>
</evidence>
<evidence type="ECO:0000313" key="8">
    <source>
        <dbReference type="EMBL" id="QHC00167.1"/>
    </source>
</evidence>
<feature type="transmembrane region" description="Helical" evidence="6">
    <location>
        <begin position="311"/>
        <end position="334"/>
    </location>
</feature>
<feature type="transmembrane region" description="Helical" evidence="6">
    <location>
        <begin position="414"/>
        <end position="434"/>
    </location>
</feature>
<dbReference type="GO" id="GO:0005886">
    <property type="term" value="C:plasma membrane"/>
    <property type="evidence" value="ECO:0007669"/>
    <property type="project" value="UniProtKB-SubCell"/>
</dbReference>
<evidence type="ECO:0000259" key="7">
    <source>
        <dbReference type="PROSITE" id="PS50850"/>
    </source>
</evidence>
<proteinExistence type="predicted"/>
<feature type="transmembrane region" description="Helical" evidence="6">
    <location>
        <begin position="346"/>
        <end position="364"/>
    </location>
</feature>
<dbReference type="CDD" id="cd17504">
    <property type="entry name" value="MFS_MMR_MDR_like"/>
    <property type="match status" value="1"/>
</dbReference>
<dbReference type="InParanoid" id="A0A7L4YNP3"/>
<name>A0A7L4YNP3_9ACTN</name>
<dbReference type="RefSeq" id="WP_159544381.1">
    <property type="nucleotide sequence ID" value="NZ_CP047156.1"/>
</dbReference>
<feature type="domain" description="Major facilitator superfamily (MFS) profile" evidence="7">
    <location>
        <begin position="22"/>
        <end position="470"/>
    </location>
</feature>
<dbReference type="Pfam" id="PF07690">
    <property type="entry name" value="MFS_1"/>
    <property type="match status" value="1"/>
</dbReference>
<feature type="transmembrane region" description="Helical" evidence="6">
    <location>
        <begin position="446"/>
        <end position="465"/>
    </location>
</feature>
<dbReference type="InterPro" id="IPR036259">
    <property type="entry name" value="MFS_trans_sf"/>
</dbReference>
<keyword evidence="2 6" id="KW-0812">Transmembrane</keyword>
<protein>
    <submittedName>
        <fullName evidence="8">MFS transporter</fullName>
    </submittedName>
</protein>
<feature type="transmembrane region" description="Helical" evidence="6">
    <location>
        <begin position="145"/>
        <end position="167"/>
    </location>
</feature>